<keyword evidence="1" id="KW-0808">Transferase</keyword>
<gene>
    <name evidence="1" type="ORF">CTI12_AA583010</name>
</gene>
<name>A0A2U1KNF0_ARTAN</name>
<organism evidence="1 2">
    <name type="scientific">Artemisia annua</name>
    <name type="common">Sweet wormwood</name>
    <dbReference type="NCBI Taxonomy" id="35608"/>
    <lineage>
        <taxon>Eukaryota</taxon>
        <taxon>Viridiplantae</taxon>
        <taxon>Streptophyta</taxon>
        <taxon>Embryophyta</taxon>
        <taxon>Tracheophyta</taxon>
        <taxon>Spermatophyta</taxon>
        <taxon>Magnoliopsida</taxon>
        <taxon>eudicotyledons</taxon>
        <taxon>Gunneridae</taxon>
        <taxon>Pentapetalae</taxon>
        <taxon>asterids</taxon>
        <taxon>campanulids</taxon>
        <taxon>Asterales</taxon>
        <taxon>Asteraceae</taxon>
        <taxon>Asteroideae</taxon>
        <taxon>Anthemideae</taxon>
        <taxon>Artemisiinae</taxon>
        <taxon>Artemisia</taxon>
    </lineage>
</organism>
<dbReference type="AlphaFoldDB" id="A0A2U1KNF0"/>
<keyword evidence="2" id="KW-1185">Reference proteome</keyword>
<dbReference type="InterPro" id="IPR011009">
    <property type="entry name" value="Kinase-like_dom_sf"/>
</dbReference>
<dbReference type="EMBL" id="PKPP01015840">
    <property type="protein sequence ID" value="PWA38248.1"/>
    <property type="molecule type" value="Genomic_DNA"/>
</dbReference>
<keyword evidence="1" id="KW-0418">Kinase</keyword>
<sequence>MKSADFGIKTEINAFGVVLLEILTGMKVYNANRSMETQNLVEWVIPLLADQVNLGRIMDRQLQLNDFPPKGAFKFALLVSNHLQRIIEIWPSMEEIIQALYEYHQDESNQ</sequence>
<reference evidence="1 2" key="1">
    <citation type="journal article" date="2018" name="Mol. Plant">
        <title>The genome of Artemisia annua provides insight into the evolution of Asteraceae family and artemisinin biosynthesis.</title>
        <authorList>
            <person name="Shen Q."/>
            <person name="Zhang L."/>
            <person name="Liao Z."/>
            <person name="Wang S."/>
            <person name="Yan T."/>
            <person name="Shi P."/>
            <person name="Liu M."/>
            <person name="Fu X."/>
            <person name="Pan Q."/>
            <person name="Wang Y."/>
            <person name="Lv Z."/>
            <person name="Lu X."/>
            <person name="Zhang F."/>
            <person name="Jiang W."/>
            <person name="Ma Y."/>
            <person name="Chen M."/>
            <person name="Hao X."/>
            <person name="Li L."/>
            <person name="Tang Y."/>
            <person name="Lv G."/>
            <person name="Zhou Y."/>
            <person name="Sun X."/>
            <person name="Brodelius P.E."/>
            <person name="Rose J.K.C."/>
            <person name="Tang K."/>
        </authorList>
    </citation>
    <scope>NUCLEOTIDE SEQUENCE [LARGE SCALE GENOMIC DNA]</scope>
    <source>
        <strain evidence="2">cv. Huhao1</strain>
        <tissue evidence="1">Leaf</tissue>
    </source>
</reference>
<evidence type="ECO:0000313" key="1">
    <source>
        <dbReference type="EMBL" id="PWA38248.1"/>
    </source>
</evidence>
<evidence type="ECO:0000313" key="2">
    <source>
        <dbReference type="Proteomes" id="UP000245207"/>
    </source>
</evidence>
<accession>A0A2U1KNF0</accession>
<dbReference type="PANTHER" id="PTHR45621">
    <property type="entry name" value="OS01G0588500 PROTEIN-RELATED"/>
    <property type="match status" value="1"/>
</dbReference>
<dbReference type="InterPro" id="IPR050823">
    <property type="entry name" value="Plant_Ser_Thr_Prot_Kinase"/>
</dbReference>
<dbReference type="STRING" id="35608.A0A2U1KNF0"/>
<dbReference type="Gene3D" id="1.10.510.10">
    <property type="entry name" value="Transferase(Phosphotransferase) domain 1"/>
    <property type="match status" value="1"/>
</dbReference>
<comment type="caution">
    <text evidence="1">The sequence shown here is derived from an EMBL/GenBank/DDBJ whole genome shotgun (WGS) entry which is preliminary data.</text>
</comment>
<dbReference type="OrthoDB" id="1713496at2759"/>
<proteinExistence type="predicted"/>
<dbReference type="SUPFAM" id="SSF56112">
    <property type="entry name" value="Protein kinase-like (PK-like)"/>
    <property type="match status" value="1"/>
</dbReference>
<protein>
    <submittedName>
        <fullName evidence="1">Serine/threonine/dual specificity protein kinase, catalytic domain-containing protein</fullName>
    </submittedName>
</protein>
<dbReference type="GO" id="GO:0016301">
    <property type="term" value="F:kinase activity"/>
    <property type="evidence" value="ECO:0007669"/>
    <property type="project" value="UniProtKB-KW"/>
</dbReference>
<dbReference type="Proteomes" id="UP000245207">
    <property type="component" value="Unassembled WGS sequence"/>
</dbReference>